<name>A0A9D2CMW4_9LACO</name>
<proteinExistence type="predicted"/>
<organism evidence="1 2">
    <name type="scientific">Candidatus Companilactobacillus pullicola</name>
    <dbReference type="NCBI Taxonomy" id="2838523"/>
    <lineage>
        <taxon>Bacteria</taxon>
        <taxon>Bacillati</taxon>
        <taxon>Bacillota</taxon>
        <taxon>Bacilli</taxon>
        <taxon>Lactobacillales</taxon>
        <taxon>Lactobacillaceae</taxon>
        <taxon>Companilactobacillus</taxon>
    </lineage>
</organism>
<dbReference type="EMBL" id="DXCM01000021">
    <property type="protein sequence ID" value="HIY91757.1"/>
    <property type="molecule type" value="Genomic_DNA"/>
</dbReference>
<gene>
    <name evidence="1" type="ORF">H9820_02285</name>
</gene>
<evidence type="ECO:0000313" key="1">
    <source>
        <dbReference type="EMBL" id="HIY91757.1"/>
    </source>
</evidence>
<protein>
    <submittedName>
        <fullName evidence="1">Uncharacterized protein</fullName>
    </submittedName>
</protein>
<reference evidence="1" key="2">
    <citation type="submission" date="2021-04" db="EMBL/GenBank/DDBJ databases">
        <authorList>
            <person name="Gilroy R."/>
        </authorList>
    </citation>
    <scope>NUCLEOTIDE SEQUENCE</scope>
    <source>
        <strain evidence="1">3204</strain>
    </source>
</reference>
<evidence type="ECO:0000313" key="2">
    <source>
        <dbReference type="Proteomes" id="UP000824013"/>
    </source>
</evidence>
<reference evidence="1" key="1">
    <citation type="journal article" date="2021" name="PeerJ">
        <title>Extensive microbial diversity within the chicken gut microbiome revealed by metagenomics and culture.</title>
        <authorList>
            <person name="Gilroy R."/>
            <person name="Ravi A."/>
            <person name="Getino M."/>
            <person name="Pursley I."/>
            <person name="Horton D.L."/>
            <person name="Alikhan N.F."/>
            <person name="Baker D."/>
            <person name="Gharbi K."/>
            <person name="Hall N."/>
            <person name="Watson M."/>
            <person name="Adriaenssens E.M."/>
            <person name="Foster-Nyarko E."/>
            <person name="Jarju S."/>
            <person name="Secka A."/>
            <person name="Antonio M."/>
            <person name="Oren A."/>
            <person name="Chaudhuri R.R."/>
            <person name="La Ragione R."/>
            <person name="Hildebrand F."/>
            <person name="Pallen M.J."/>
        </authorList>
    </citation>
    <scope>NUCLEOTIDE SEQUENCE</scope>
    <source>
        <strain evidence="1">3204</strain>
    </source>
</reference>
<dbReference type="AlphaFoldDB" id="A0A9D2CMW4"/>
<dbReference type="Proteomes" id="UP000824013">
    <property type="component" value="Unassembled WGS sequence"/>
</dbReference>
<comment type="caution">
    <text evidence="1">The sequence shown here is derived from an EMBL/GenBank/DDBJ whole genome shotgun (WGS) entry which is preliminary data.</text>
</comment>
<sequence length="92" mass="10836">MDEVKEKNLTRTYNMDDIDDLLCELDDSKIRINALMDYNLKLKRINDDQINKNVLSHEYRRLSSIIELLNTEIFESIDKSISILDSGTKEKK</sequence>
<accession>A0A9D2CMW4</accession>